<reference evidence="2 3" key="1">
    <citation type="submission" date="2018-07" db="EMBL/GenBank/DDBJ databases">
        <title>Comparative genomes isolates from brazilian mangrove.</title>
        <authorList>
            <person name="De Araujo J.E."/>
            <person name="Taketani R.G."/>
            <person name="Silva M.C.P."/>
            <person name="Lourenco M.V."/>
            <person name="Oliveira V.M."/>
            <person name="Andreote F.D."/>
        </authorList>
    </citation>
    <scope>NUCLEOTIDE SEQUENCE [LARGE SCALE GENOMIC DNA]</scope>
    <source>
        <strain evidence="2 3">HEX PRIS-MGV</strain>
    </source>
</reference>
<protein>
    <recommendedName>
        <fullName evidence="4">Leucine Rich repeats (2 copies)</fullName>
    </recommendedName>
</protein>
<evidence type="ECO:0000313" key="3">
    <source>
        <dbReference type="Proteomes" id="UP000253562"/>
    </source>
</evidence>
<keyword evidence="1" id="KW-0732">Signal</keyword>
<name>A0A368KXD8_9BACT</name>
<organism evidence="2 3">
    <name type="scientific">Bremerella cremea</name>
    <dbReference type="NCBI Taxonomy" id="1031537"/>
    <lineage>
        <taxon>Bacteria</taxon>
        <taxon>Pseudomonadati</taxon>
        <taxon>Planctomycetota</taxon>
        <taxon>Planctomycetia</taxon>
        <taxon>Pirellulales</taxon>
        <taxon>Pirellulaceae</taxon>
        <taxon>Bremerella</taxon>
    </lineage>
</organism>
<feature type="chain" id="PRO_5016826403" description="Leucine Rich repeats (2 copies)" evidence="1">
    <location>
        <begin position="23"/>
        <end position="385"/>
    </location>
</feature>
<dbReference type="RefSeq" id="WP_114366820.1">
    <property type="nucleotide sequence ID" value="NZ_QPEX01000006.1"/>
</dbReference>
<dbReference type="Gene3D" id="3.80.10.10">
    <property type="entry name" value="Ribonuclease Inhibitor"/>
    <property type="match status" value="1"/>
</dbReference>
<gene>
    <name evidence="2" type="ORF">DTL42_01020</name>
</gene>
<sequence length="385" mass="42709">MIKTWALLSAFTFLLLPVGCQANDASERLETAREEVARLGGTVEVYNGHIQSISLEGCNLSSADWDKILPLKGVIWLQLNGSNVNDEALRHLEGCVNLENLELGHTDVTDVGLGALDNLPRLNRLWLRGCQVSDKGVETLKSIDELEVVVLIDTFVTTEGIERLKSDSQIESILWSTVQSKEVSRSMTALAQGGAHVSSTSEFARKENEYPILYRVRLTPQTKLPATKIEKPINILATAGDLSLTLEGHRYMPLLPKIKRIKDVYIQASEEGSPFDSTALKNLESVQAEEVYLVVPKLSPEILTTATKVNGLRRLNLDDQVISPQVWQAIVQTPELETIGLYNCEFKGIEQFIHAPRQLTVTFSGADTAPEDERKRIEELALPVK</sequence>
<dbReference type="OrthoDB" id="232968at2"/>
<dbReference type="PANTHER" id="PTHR13318">
    <property type="entry name" value="PARTNER OF PAIRED, ISOFORM B-RELATED"/>
    <property type="match status" value="1"/>
</dbReference>
<dbReference type="GO" id="GO:0019005">
    <property type="term" value="C:SCF ubiquitin ligase complex"/>
    <property type="evidence" value="ECO:0007669"/>
    <property type="project" value="TreeGrafter"/>
</dbReference>
<dbReference type="AlphaFoldDB" id="A0A368KXD8"/>
<evidence type="ECO:0000256" key="1">
    <source>
        <dbReference type="SAM" id="SignalP"/>
    </source>
</evidence>
<dbReference type="GO" id="GO:0031146">
    <property type="term" value="P:SCF-dependent proteasomal ubiquitin-dependent protein catabolic process"/>
    <property type="evidence" value="ECO:0007669"/>
    <property type="project" value="TreeGrafter"/>
</dbReference>
<evidence type="ECO:0008006" key="4">
    <source>
        <dbReference type="Google" id="ProtNLM"/>
    </source>
</evidence>
<comment type="caution">
    <text evidence="2">The sequence shown here is derived from an EMBL/GenBank/DDBJ whole genome shotgun (WGS) entry which is preliminary data.</text>
</comment>
<dbReference type="EMBL" id="QPEX01000006">
    <property type="protein sequence ID" value="RCS56000.1"/>
    <property type="molecule type" value="Genomic_DNA"/>
</dbReference>
<dbReference type="InterPro" id="IPR032675">
    <property type="entry name" value="LRR_dom_sf"/>
</dbReference>
<proteinExistence type="predicted"/>
<accession>A0A368KXD8</accession>
<evidence type="ECO:0000313" key="2">
    <source>
        <dbReference type="EMBL" id="RCS56000.1"/>
    </source>
</evidence>
<dbReference type="SUPFAM" id="SSF52047">
    <property type="entry name" value="RNI-like"/>
    <property type="match status" value="1"/>
</dbReference>
<dbReference type="Proteomes" id="UP000253562">
    <property type="component" value="Unassembled WGS sequence"/>
</dbReference>
<feature type="signal peptide" evidence="1">
    <location>
        <begin position="1"/>
        <end position="22"/>
    </location>
</feature>